<evidence type="ECO:0000259" key="3">
    <source>
        <dbReference type="Pfam" id="PF10017"/>
    </source>
</evidence>
<dbReference type="InterPro" id="IPR035094">
    <property type="entry name" value="EgtD"/>
</dbReference>
<dbReference type="InterPro" id="IPR051128">
    <property type="entry name" value="EgtD_Methyltrsf_superfamily"/>
</dbReference>
<dbReference type="InterPro" id="IPR019257">
    <property type="entry name" value="MeTrfase_dom"/>
</dbReference>
<dbReference type="PANTHER" id="PTHR43397">
    <property type="entry name" value="ERGOTHIONEINE BIOSYNTHESIS PROTEIN 1"/>
    <property type="match status" value="1"/>
</dbReference>
<proteinExistence type="predicted"/>
<gene>
    <name evidence="4" type="ORF">FM21_13650</name>
</gene>
<name>A0A086N7D7_9ACTN</name>
<dbReference type="STRING" id="1915400.FM21_13650"/>
<reference evidence="4 5" key="1">
    <citation type="submission" date="2014-05" db="EMBL/GenBank/DDBJ databases">
        <title>Complete genome sequence of the Streptomyces mutabilis TRM45540.</title>
        <authorList>
            <person name="Luo X."/>
            <person name="Zhang L."/>
        </authorList>
    </citation>
    <scope>NUCLEOTIDE SEQUENCE [LARGE SCALE GENOMIC DNA]</scope>
    <source>
        <strain evidence="4 5">TRM45540</strain>
    </source>
</reference>
<comment type="caution">
    <text evidence="4">The sequence shown here is derived from an EMBL/GenBank/DDBJ whole genome shotgun (WGS) entry which is preliminary data.</text>
</comment>
<feature type="domain" description="Histidine-specific methyltransferase SAM-dependent" evidence="3">
    <location>
        <begin position="18"/>
        <end position="319"/>
    </location>
</feature>
<keyword evidence="4" id="KW-0030">Aminoacyl-tRNA synthetase</keyword>
<dbReference type="Proteomes" id="UP000029095">
    <property type="component" value="Unassembled WGS sequence"/>
</dbReference>
<dbReference type="Gene3D" id="3.40.50.150">
    <property type="entry name" value="Vaccinia Virus protein VP39"/>
    <property type="match status" value="1"/>
</dbReference>
<evidence type="ECO:0000256" key="1">
    <source>
        <dbReference type="ARBA" id="ARBA00022603"/>
    </source>
</evidence>
<dbReference type="AlphaFoldDB" id="A0A086N7D7"/>
<dbReference type="InterPro" id="IPR029063">
    <property type="entry name" value="SAM-dependent_MTases_sf"/>
</dbReference>
<protein>
    <submittedName>
        <fullName evidence="4">Histidyl-tRNA synthetase</fullName>
    </submittedName>
</protein>
<keyword evidence="1" id="KW-0489">Methyltransferase</keyword>
<evidence type="ECO:0000313" key="5">
    <source>
        <dbReference type="Proteomes" id="UP000029095"/>
    </source>
</evidence>
<dbReference type="GO" id="GO:0004812">
    <property type="term" value="F:aminoacyl-tRNA ligase activity"/>
    <property type="evidence" value="ECO:0007669"/>
    <property type="project" value="UniProtKB-KW"/>
</dbReference>
<keyword evidence="5" id="KW-1185">Reference proteome</keyword>
<evidence type="ECO:0000256" key="2">
    <source>
        <dbReference type="ARBA" id="ARBA00022679"/>
    </source>
</evidence>
<dbReference type="NCBIfam" id="TIGR03438">
    <property type="entry name" value="egtD_ergothio"/>
    <property type="match status" value="1"/>
</dbReference>
<dbReference type="SUPFAM" id="SSF53335">
    <property type="entry name" value="S-adenosyl-L-methionine-dependent methyltransferases"/>
    <property type="match status" value="1"/>
</dbReference>
<accession>A0A086N7D7</accession>
<evidence type="ECO:0000313" key="4">
    <source>
        <dbReference type="EMBL" id="KFG77055.1"/>
    </source>
</evidence>
<dbReference type="GO" id="GO:0008168">
    <property type="term" value="F:methyltransferase activity"/>
    <property type="evidence" value="ECO:0007669"/>
    <property type="project" value="UniProtKB-KW"/>
</dbReference>
<organism evidence="4 5">
    <name type="scientific">Streptomyces mutabilis</name>
    <dbReference type="NCBI Taxonomy" id="67332"/>
    <lineage>
        <taxon>Bacteria</taxon>
        <taxon>Bacillati</taxon>
        <taxon>Actinomycetota</taxon>
        <taxon>Actinomycetes</taxon>
        <taxon>Kitasatosporales</taxon>
        <taxon>Streptomycetaceae</taxon>
        <taxon>Streptomyces</taxon>
    </lineage>
</organism>
<keyword evidence="2" id="KW-0808">Transferase</keyword>
<sequence length="321" mass="35841">MFETECFVTPADTEQALRSDVARGLSRMPKEVPPKWFYDEKGSELFDEITRLDEYYPTRCERAILTKYAEDMAKSSGAVTLMELGAGSGDKTRILLDALIGEGTLQSYVPVDVSRDFLLDSAAKIAADYPELRIHAVAADHDRHLALLPDGERRLIAFLGSTIGNMAPQERARFLGGLRGIMGPDNSLLLGIDLVKDRSRLVRAYDDVRGVTAAFNLNLLSVLNRELGADFDPMKFRHVAVWDDVHERIEMRLRSTCDQTVVLRDLGLKIPFAAAEEMRTEISSKFRRPGVQRELAAAGLELAHWWGDLDGDYAVCLARPV</sequence>
<keyword evidence="4" id="KW-0436">Ligase</keyword>
<dbReference type="GO" id="GO:0032259">
    <property type="term" value="P:methylation"/>
    <property type="evidence" value="ECO:0007669"/>
    <property type="project" value="UniProtKB-KW"/>
</dbReference>
<dbReference type="PANTHER" id="PTHR43397:SF1">
    <property type="entry name" value="ERGOTHIONEINE BIOSYNTHESIS PROTEIN 1"/>
    <property type="match status" value="1"/>
</dbReference>
<dbReference type="InterPro" id="IPR017804">
    <property type="entry name" value="MeTrfase_EgtD-like"/>
</dbReference>
<dbReference type="EMBL" id="JNFQ01000001">
    <property type="protein sequence ID" value="KFG77055.1"/>
    <property type="molecule type" value="Genomic_DNA"/>
</dbReference>
<dbReference type="Pfam" id="PF10017">
    <property type="entry name" value="Methyltransf_33"/>
    <property type="match status" value="1"/>
</dbReference>
<dbReference type="PIRSF" id="PIRSF018005">
    <property type="entry name" value="UCP018005"/>
    <property type="match status" value="1"/>
</dbReference>
<dbReference type="HOGENOM" id="CLU_049766_1_0_11"/>